<dbReference type="Proteomes" id="UP000324550">
    <property type="component" value="Unassembled WGS sequence"/>
</dbReference>
<sequence length="492" mass="54225">MAEATFENFVITDNGEDIKFFIYSYITLDFNEELRHFLISVLPIEDNLIDVVDFQGFLNAKMHLIDGCLYNIPEDGGAIQTIWCNDGGNGGNMPTSSGGGGGDIALISNDCKGICTVWQHVQIGDDRMAIVIGYYLCAPDESCNYGENNEENNGETGGNNEQGSGQFPDNNNLGGTSGGGTSSSSGGQPAVGALPSIEQNEITLTPKEKVLECLNDNNITLTPTQLEWLNNSSNGIKIKGMSTMIGNVGCEDMIDIILEYINASPPSPLDFKDYAYEQLECYGIQELMNSAYFTSALTDLRSSAPGASSEKGYEISRNSMGNISKNFVDGSSGFVTLRHGGEIMGGMHIHHDPGELMFSAEDIYNLYQYHTGNIVNNPNQFSSYEVFTVLVTIHGTYMLKMKDKSLLGYIFQNKSLLDINGKLGHYYNLSSSSINEDDRFIKGLLKTFEYYRRKLNNMPRIPINFYKLDESIQKFDRLTLNDSGAIIKTPCN</sequence>
<evidence type="ECO:0000313" key="2">
    <source>
        <dbReference type="EMBL" id="TYA52453.1"/>
    </source>
</evidence>
<protein>
    <submittedName>
        <fullName evidence="2">Uncharacterized protein</fullName>
    </submittedName>
</protein>
<name>A0A5D0G049_9FLAO</name>
<keyword evidence="3" id="KW-1185">Reference proteome</keyword>
<feature type="compositionally biased region" description="Polar residues" evidence="1">
    <location>
        <begin position="164"/>
        <end position="173"/>
    </location>
</feature>
<dbReference type="EMBL" id="VSFC01000062">
    <property type="protein sequence ID" value="TYA52453.1"/>
    <property type="molecule type" value="Genomic_DNA"/>
</dbReference>
<accession>A0A5D0G049</accession>
<dbReference type="RefSeq" id="WP_148457484.1">
    <property type="nucleotide sequence ID" value="NZ_VSFC01000062.1"/>
</dbReference>
<feature type="region of interest" description="Disordered" evidence="1">
    <location>
        <begin position="148"/>
        <end position="192"/>
    </location>
</feature>
<organism evidence="2 3">
    <name type="scientific">Formosa maritima</name>
    <dbReference type="NCBI Taxonomy" id="2592046"/>
    <lineage>
        <taxon>Bacteria</taxon>
        <taxon>Pseudomonadati</taxon>
        <taxon>Bacteroidota</taxon>
        <taxon>Flavobacteriia</taxon>
        <taxon>Flavobacteriales</taxon>
        <taxon>Flavobacteriaceae</taxon>
        <taxon>Formosa</taxon>
    </lineage>
</organism>
<proteinExistence type="predicted"/>
<comment type="caution">
    <text evidence="2">The sequence shown here is derived from an EMBL/GenBank/DDBJ whole genome shotgun (WGS) entry which is preliminary data.</text>
</comment>
<evidence type="ECO:0000313" key="3">
    <source>
        <dbReference type="Proteomes" id="UP000324550"/>
    </source>
</evidence>
<evidence type="ECO:0000256" key="1">
    <source>
        <dbReference type="SAM" id="MobiDB-lite"/>
    </source>
</evidence>
<reference evidence="2 3" key="1">
    <citation type="submission" date="2019-08" db="EMBL/GenBank/DDBJ databases">
        <title>Formosa sediminis sp. nov., isolated from marine sediment.</title>
        <authorList>
            <person name="Cao W.R."/>
        </authorList>
    </citation>
    <scope>NUCLEOTIDE SEQUENCE [LARGE SCALE GENOMIC DNA]</scope>
    <source>
        <strain evidence="2 3">1494</strain>
    </source>
</reference>
<dbReference type="AlphaFoldDB" id="A0A5D0G049"/>
<gene>
    <name evidence="2" type="ORF">FVF61_14040</name>
</gene>